<name>A0A8J5KYR5_ZINOF</name>
<keyword evidence="2" id="KW-1185">Reference proteome</keyword>
<dbReference type="AlphaFoldDB" id="A0A8J5KYR5"/>
<organism evidence="1 2">
    <name type="scientific">Zingiber officinale</name>
    <name type="common">Ginger</name>
    <name type="synonym">Amomum zingiber</name>
    <dbReference type="NCBI Taxonomy" id="94328"/>
    <lineage>
        <taxon>Eukaryota</taxon>
        <taxon>Viridiplantae</taxon>
        <taxon>Streptophyta</taxon>
        <taxon>Embryophyta</taxon>
        <taxon>Tracheophyta</taxon>
        <taxon>Spermatophyta</taxon>
        <taxon>Magnoliopsida</taxon>
        <taxon>Liliopsida</taxon>
        <taxon>Zingiberales</taxon>
        <taxon>Zingiberaceae</taxon>
        <taxon>Zingiber</taxon>
    </lineage>
</organism>
<dbReference type="EMBL" id="JACMSC010000012">
    <property type="protein sequence ID" value="KAG6497967.1"/>
    <property type="molecule type" value="Genomic_DNA"/>
</dbReference>
<dbReference type="PANTHER" id="PTHR33265:SF26">
    <property type="entry name" value="OS06G0554600 PROTEIN"/>
    <property type="match status" value="1"/>
</dbReference>
<dbReference type="PANTHER" id="PTHR33265">
    <property type="entry name" value="AVR9/CF-9 RAPIDLY ELICITED PROTEIN-RELATED"/>
    <property type="match status" value="1"/>
</dbReference>
<proteinExistence type="predicted"/>
<sequence length="461" mass="51499">MLTSDEALLESKEVRWKETDGGDETSLNRERVSSGLVDGGGRAFVVQLGEEMERGQPAMMLMWRWTFGCEAQEVRGRLAASKAWEKEASLGVSWGERESELYVWVPKPPPDAWPIVVLQCSNAERRLIFVGSSAWSNFGRLDRPSAYLGTHPGRSLIATYLDLLVYALKSLIDWEQKLTGWNGCRQLVRSLFAGPRHSIISSSIIAAVLALFKFPPSSPPFSFGKKQSDLSSSKFQILLNKIDRSIVQLASQLELMDPSLALAKRLWRMIRAAHCVLRKGFAKRNKLMIMNLHLLLKRGKLAGKALTNLLLHHGHHPSADITGMSPEELNFFFYAPGDVEFSCSNTPSPAFFLSAAKRLTSGRRRRQEESPLDVHVAAAALAKEFEIVTLASPVPAGRLGKSLAAPRQLRITDSPFPAREEEENDGGRVDREAEAFIRRFYDQLRLQQSVPATPEFDGRRS</sequence>
<accession>A0A8J5KYR5</accession>
<evidence type="ECO:0000313" key="1">
    <source>
        <dbReference type="EMBL" id="KAG6497967.1"/>
    </source>
</evidence>
<evidence type="ECO:0000313" key="2">
    <source>
        <dbReference type="Proteomes" id="UP000734854"/>
    </source>
</evidence>
<comment type="caution">
    <text evidence="1">The sequence shown here is derived from an EMBL/GenBank/DDBJ whole genome shotgun (WGS) entry which is preliminary data.</text>
</comment>
<gene>
    <name evidence="1" type="ORF">ZIOFF_045873</name>
</gene>
<dbReference type="Pfam" id="PF05553">
    <property type="entry name" value="DUF761"/>
    <property type="match status" value="1"/>
</dbReference>
<dbReference type="InterPro" id="IPR008480">
    <property type="entry name" value="DUF761_pln"/>
</dbReference>
<protein>
    <submittedName>
        <fullName evidence="1">Uncharacterized protein</fullName>
    </submittedName>
</protein>
<dbReference type="Proteomes" id="UP000734854">
    <property type="component" value="Unassembled WGS sequence"/>
</dbReference>
<reference evidence="1 2" key="1">
    <citation type="submission" date="2020-08" db="EMBL/GenBank/DDBJ databases">
        <title>Plant Genome Project.</title>
        <authorList>
            <person name="Zhang R.-G."/>
        </authorList>
    </citation>
    <scope>NUCLEOTIDE SEQUENCE [LARGE SCALE GENOMIC DNA]</scope>
    <source>
        <tissue evidence="1">Rhizome</tissue>
    </source>
</reference>